<dbReference type="AlphaFoldDB" id="A0A5C3LED8"/>
<feature type="chain" id="PRO_5022885393" evidence="8">
    <location>
        <begin position="19"/>
        <end position="226"/>
    </location>
</feature>
<feature type="domain" description="Major facilitator superfamily (MFS) profile" evidence="9">
    <location>
        <begin position="6"/>
        <end position="226"/>
    </location>
</feature>
<evidence type="ECO:0000256" key="4">
    <source>
        <dbReference type="ARBA" id="ARBA00022692"/>
    </source>
</evidence>
<accession>A0A5C3LED8</accession>
<dbReference type="PANTHER" id="PTHR23514">
    <property type="entry name" value="BYPASS OF STOP CODON PROTEIN 6"/>
    <property type="match status" value="1"/>
</dbReference>
<evidence type="ECO:0000256" key="6">
    <source>
        <dbReference type="ARBA" id="ARBA00023136"/>
    </source>
</evidence>
<keyword evidence="6 7" id="KW-0472">Membrane</keyword>
<evidence type="ECO:0000256" key="8">
    <source>
        <dbReference type="SAM" id="SignalP"/>
    </source>
</evidence>
<evidence type="ECO:0000256" key="2">
    <source>
        <dbReference type="ARBA" id="ARBA00008335"/>
    </source>
</evidence>
<evidence type="ECO:0000313" key="11">
    <source>
        <dbReference type="Proteomes" id="UP000308652"/>
    </source>
</evidence>
<dbReference type="GO" id="GO:0016020">
    <property type="term" value="C:membrane"/>
    <property type="evidence" value="ECO:0007669"/>
    <property type="project" value="TreeGrafter"/>
</dbReference>
<keyword evidence="5 7" id="KW-1133">Transmembrane helix</keyword>
<organism evidence="10 11">
    <name type="scientific">Crucibulum laeve</name>
    <dbReference type="NCBI Taxonomy" id="68775"/>
    <lineage>
        <taxon>Eukaryota</taxon>
        <taxon>Fungi</taxon>
        <taxon>Dikarya</taxon>
        <taxon>Basidiomycota</taxon>
        <taxon>Agaricomycotina</taxon>
        <taxon>Agaricomycetes</taxon>
        <taxon>Agaricomycetidae</taxon>
        <taxon>Agaricales</taxon>
        <taxon>Agaricineae</taxon>
        <taxon>Nidulariaceae</taxon>
        <taxon>Crucibulum</taxon>
    </lineage>
</organism>
<feature type="transmembrane region" description="Helical" evidence="7">
    <location>
        <begin position="133"/>
        <end position="152"/>
    </location>
</feature>
<feature type="transmembrane region" description="Helical" evidence="7">
    <location>
        <begin position="158"/>
        <end position="178"/>
    </location>
</feature>
<dbReference type="PROSITE" id="PS50850">
    <property type="entry name" value="MFS"/>
    <property type="match status" value="1"/>
</dbReference>
<dbReference type="GO" id="GO:0022857">
    <property type="term" value="F:transmembrane transporter activity"/>
    <property type="evidence" value="ECO:0007669"/>
    <property type="project" value="InterPro"/>
</dbReference>
<keyword evidence="8" id="KW-0732">Signal</keyword>
<feature type="transmembrane region" description="Helical" evidence="7">
    <location>
        <begin position="93"/>
        <end position="112"/>
    </location>
</feature>
<gene>
    <name evidence="10" type="ORF">BDQ12DRAFT_571250</name>
</gene>
<evidence type="ECO:0000313" key="10">
    <source>
        <dbReference type="EMBL" id="TFK31120.1"/>
    </source>
</evidence>
<dbReference type="OrthoDB" id="413079at2759"/>
<reference evidence="10 11" key="1">
    <citation type="journal article" date="2019" name="Nat. Ecol. Evol.">
        <title>Megaphylogeny resolves global patterns of mushroom evolution.</title>
        <authorList>
            <person name="Varga T."/>
            <person name="Krizsan K."/>
            <person name="Foldi C."/>
            <person name="Dima B."/>
            <person name="Sanchez-Garcia M."/>
            <person name="Sanchez-Ramirez S."/>
            <person name="Szollosi G.J."/>
            <person name="Szarkandi J.G."/>
            <person name="Papp V."/>
            <person name="Albert L."/>
            <person name="Andreopoulos W."/>
            <person name="Angelini C."/>
            <person name="Antonin V."/>
            <person name="Barry K.W."/>
            <person name="Bougher N.L."/>
            <person name="Buchanan P."/>
            <person name="Buyck B."/>
            <person name="Bense V."/>
            <person name="Catcheside P."/>
            <person name="Chovatia M."/>
            <person name="Cooper J."/>
            <person name="Damon W."/>
            <person name="Desjardin D."/>
            <person name="Finy P."/>
            <person name="Geml J."/>
            <person name="Haridas S."/>
            <person name="Hughes K."/>
            <person name="Justo A."/>
            <person name="Karasinski D."/>
            <person name="Kautmanova I."/>
            <person name="Kiss B."/>
            <person name="Kocsube S."/>
            <person name="Kotiranta H."/>
            <person name="LaButti K.M."/>
            <person name="Lechner B.E."/>
            <person name="Liimatainen K."/>
            <person name="Lipzen A."/>
            <person name="Lukacs Z."/>
            <person name="Mihaltcheva S."/>
            <person name="Morgado L.N."/>
            <person name="Niskanen T."/>
            <person name="Noordeloos M.E."/>
            <person name="Ohm R.A."/>
            <person name="Ortiz-Santana B."/>
            <person name="Ovrebo C."/>
            <person name="Racz N."/>
            <person name="Riley R."/>
            <person name="Savchenko A."/>
            <person name="Shiryaev A."/>
            <person name="Soop K."/>
            <person name="Spirin V."/>
            <person name="Szebenyi C."/>
            <person name="Tomsovsky M."/>
            <person name="Tulloss R.E."/>
            <person name="Uehling J."/>
            <person name="Grigoriev I.V."/>
            <person name="Vagvolgyi C."/>
            <person name="Papp T."/>
            <person name="Martin F.M."/>
            <person name="Miettinen O."/>
            <person name="Hibbett D.S."/>
            <person name="Nagy L.G."/>
        </authorList>
    </citation>
    <scope>NUCLEOTIDE SEQUENCE [LARGE SCALE GENOMIC DNA]</scope>
    <source>
        <strain evidence="10 11">CBS 166.37</strain>
    </source>
</reference>
<keyword evidence="11" id="KW-1185">Reference proteome</keyword>
<evidence type="ECO:0000256" key="5">
    <source>
        <dbReference type="ARBA" id="ARBA00022989"/>
    </source>
</evidence>
<evidence type="ECO:0000259" key="9">
    <source>
        <dbReference type="PROSITE" id="PS50850"/>
    </source>
</evidence>
<feature type="transmembrane region" description="Helical" evidence="7">
    <location>
        <begin position="69"/>
        <end position="87"/>
    </location>
</feature>
<comment type="subcellular location">
    <subcellularLocation>
        <location evidence="1">Endomembrane system</location>
        <topology evidence="1">Multi-pass membrane protein</topology>
    </subcellularLocation>
</comment>
<dbReference type="GO" id="GO:0012505">
    <property type="term" value="C:endomembrane system"/>
    <property type="evidence" value="ECO:0007669"/>
    <property type="project" value="UniProtKB-SubCell"/>
</dbReference>
<evidence type="ECO:0000256" key="3">
    <source>
        <dbReference type="ARBA" id="ARBA00022448"/>
    </source>
</evidence>
<proteinExistence type="inferred from homology"/>
<evidence type="ECO:0000256" key="1">
    <source>
        <dbReference type="ARBA" id="ARBA00004127"/>
    </source>
</evidence>
<evidence type="ECO:0000256" key="7">
    <source>
        <dbReference type="SAM" id="Phobius"/>
    </source>
</evidence>
<dbReference type="PANTHER" id="PTHR23514:SF3">
    <property type="entry name" value="BYPASS OF STOP CODON PROTEIN 6"/>
    <property type="match status" value="1"/>
</dbReference>
<feature type="transmembrane region" description="Helical" evidence="7">
    <location>
        <begin position="37"/>
        <end position="62"/>
    </location>
</feature>
<dbReference type="Proteomes" id="UP000308652">
    <property type="component" value="Unassembled WGS sequence"/>
</dbReference>
<name>A0A5C3LED8_9AGAR</name>
<feature type="non-terminal residue" evidence="10">
    <location>
        <position position="1"/>
    </location>
</feature>
<dbReference type="Pfam" id="PF07690">
    <property type="entry name" value="MFS_1"/>
    <property type="match status" value="1"/>
</dbReference>
<feature type="signal peptide" evidence="8">
    <location>
        <begin position="1"/>
        <end position="18"/>
    </location>
</feature>
<dbReference type="InterPro" id="IPR011701">
    <property type="entry name" value="MFS"/>
</dbReference>
<dbReference type="STRING" id="68775.A0A5C3LED8"/>
<keyword evidence="4 7" id="KW-0812">Transmembrane</keyword>
<protein>
    <submittedName>
        <fullName evidence="10">Major facilitator superfamily domain-containing protein</fullName>
    </submittedName>
</protein>
<dbReference type="InterPro" id="IPR020846">
    <property type="entry name" value="MFS_dom"/>
</dbReference>
<sequence>RKRMIHFVALCWCIFIEGCNDGSTGPLLPAIQSGYNIGFSIVALLFVSNCIGFVTGAILNVYINEKLGFGKTVVIGAISQLIGYVMIAPSPPFPVMVVGYAFIGFGLSFQNAQANGFVASLKDNMTTKLGIMHAAYGLGAFSSPFLATYFSAQPRWSFHYIVLAALAISNVVVLILAFRFRKQDDILAEGGQYAAESTTSAIPDSNLYRQILGFRSIHFLTLFALI</sequence>
<feature type="non-terminal residue" evidence="10">
    <location>
        <position position="226"/>
    </location>
</feature>
<dbReference type="InterPro" id="IPR051788">
    <property type="entry name" value="MFS_Transporter"/>
</dbReference>
<dbReference type="EMBL" id="ML213898">
    <property type="protein sequence ID" value="TFK31120.1"/>
    <property type="molecule type" value="Genomic_DNA"/>
</dbReference>
<keyword evidence="3" id="KW-0813">Transport</keyword>
<dbReference type="SUPFAM" id="SSF103473">
    <property type="entry name" value="MFS general substrate transporter"/>
    <property type="match status" value="1"/>
</dbReference>
<dbReference type="Gene3D" id="1.20.1250.20">
    <property type="entry name" value="MFS general substrate transporter like domains"/>
    <property type="match status" value="1"/>
</dbReference>
<comment type="similarity">
    <text evidence="2">Belongs to the major facilitator superfamily.</text>
</comment>
<dbReference type="InterPro" id="IPR036259">
    <property type="entry name" value="MFS_trans_sf"/>
</dbReference>